<sequence length="86" mass="9489">MLTGNELPTTNPSLELIKEGSLSKFSIWVCKISQCNGQFCFLLLLPSRLSISWLPCSASWTHIVIPFGAICCCLWVSKAKTAQNRG</sequence>
<dbReference type="EMBL" id="GGEC01049113">
    <property type="protein sequence ID" value="MBX29597.1"/>
    <property type="molecule type" value="Transcribed_RNA"/>
</dbReference>
<evidence type="ECO:0000313" key="2">
    <source>
        <dbReference type="EMBL" id="MBX29597.1"/>
    </source>
</evidence>
<proteinExistence type="predicted"/>
<feature type="transmembrane region" description="Helical" evidence="1">
    <location>
        <begin position="51"/>
        <end position="76"/>
    </location>
</feature>
<name>A0A2P2MHE2_RHIMU</name>
<keyword evidence="1" id="KW-1133">Transmembrane helix</keyword>
<keyword evidence="1" id="KW-0812">Transmembrane</keyword>
<reference evidence="2" key="1">
    <citation type="submission" date="2018-02" db="EMBL/GenBank/DDBJ databases">
        <title>Rhizophora mucronata_Transcriptome.</title>
        <authorList>
            <person name="Meera S.P."/>
            <person name="Sreeshan A."/>
            <person name="Augustine A."/>
        </authorList>
    </citation>
    <scope>NUCLEOTIDE SEQUENCE</scope>
    <source>
        <tissue evidence="2">Leaf</tissue>
    </source>
</reference>
<protein>
    <submittedName>
        <fullName evidence="2">Protein phosphatase 2c</fullName>
    </submittedName>
</protein>
<organism evidence="2">
    <name type="scientific">Rhizophora mucronata</name>
    <name type="common">Asiatic mangrove</name>
    <dbReference type="NCBI Taxonomy" id="61149"/>
    <lineage>
        <taxon>Eukaryota</taxon>
        <taxon>Viridiplantae</taxon>
        <taxon>Streptophyta</taxon>
        <taxon>Embryophyta</taxon>
        <taxon>Tracheophyta</taxon>
        <taxon>Spermatophyta</taxon>
        <taxon>Magnoliopsida</taxon>
        <taxon>eudicotyledons</taxon>
        <taxon>Gunneridae</taxon>
        <taxon>Pentapetalae</taxon>
        <taxon>rosids</taxon>
        <taxon>fabids</taxon>
        <taxon>Malpighiales</taxon>
        <taxon>Rhizophoraceae</taxon>
        <taxon>Rhizophora</taxon>
    </lineage>
</organism>
<evidence type="ECO:0000256" key="1">
    <source>
        <dbReference type="SAM" id="Phobius"/>
    </source>
</evidence>
<dbReference type="AlphaFoldDB" id="A0A2P2MHE2"/>
<accession>A0A2P2MHE2</accession>
<keyword evidence="1" id="KW-0472">Membrane</keyword>